<dbReference type="InterPro" id="IPR011095">
    <property type="entry name" value="Dala_Dala_lig_C"/>
</dbReference>
<comment type="cofactor">
    <cofactor evidence="2">
        <name>Mg(2+)</name>
        <dbReference type="ChEBI" id="CHEBI:18420"/>
    </cofactor>
</comment>
<dbReference type="GO" id="GO:0016874">
    <property type="term" value="F:ligase activity"/>
    <property type="evidence" value="ECO:0007669"/>
    <property type="project" value="UniProtKB-KW"/>
</dbReference>
<keyword evidence="6 14" id="KW-0547">Nucleotide-binding</keyword>
<dbReference type="PIRSF" id="PIRSF039102">
    <property type="entry name" value="Ddl/VanB"/>
    <property type="match status" value="1"/>
</dbReference>
<keyword evidence="13" id="KW-0963">Cytoplasm</keyword>
<name>A0ABQ3XKQ3_9ACTN</name>
<dbReference type="InterPro" id="IPR000291">
    <property type="entry name" value="D-Ala_lig_Van_CS"/>
</dbReference>
<evidence type="ECO:0000256" key="9">
    <source>
        <dbReference type="ARBA" id="ARBA00022960"/>
    </source>
</evidence>
<dbReference type="PANTHER" id="PTHR23132">
    <property type="entry name" value="D-ALANINE--D-ALANINE LIGASE"/>
    <property type="match status" value="1"/>
</dbReference>
<keyword evidence="7 14" id="KW-0067">ATP-binding</keyword>
<dbReference type="Gene3D" id="3.30.1490.20">
    <property type="entry name" value="ATP-grasp fold, A domain"/>
    <property type="match status" value="1"/>
</dbReference>
<dbReference type="NCBIfam" id="NF002528">
    <property type="entry name" value="PRK01966.1-4"/>
    <property type="match status" value="1"/>
</dbReference>
<evidence type="ECO:0000256" key="12">
    <source>
        <dbReference type="ARBA" id="ARBA00023316"/>
    </source>
</evidence>
<dbReference type="InterPro" id="IPR016185">
    <property type="entry name" value="PreATP-grasp_dom_sf"/>
</dbReference>
<evidence type="ECO:0000256" key="2">
    <source>
        <dbReference type="ARBA" id="ARBA00001946"/>
    </source>
</evidence>
<dbReference type="InterPro" id="IPR013815">
    <property type="entry name" value="ATP_grasp_subdomain_1"/>
</dbReference>
<evidence type="ECO:0000256" key="10">
    <source>
        <dbReference type="ARBA" id="ARBA00022984"/>
    </source>
</evidence>
<dbReference type="InterPro" id="IPR011761">
    <property type="entry name" value="ATP-grasp"/>
</dbReference>
<evidence type="ECO:0000313" key="16">
    <source>
        <dbReference type="EMBL" id="GID59078.1"/>
    </source>
</evidence>
<dbReference type="PROSITE" id="PS50975">
    <property type="entry name" value="ATP_GRASP"/>
    <property type="match status" value="1"/>
</dbReference>
<sequence>MRLALIHGGRSGEHDVSRASAGSILDHLDREVYQVTELLIGRDGQWHVDGAPVPLTGALHVIRSCDVVFPAMHGPYGEDGRLQALLEWLGVAYVGNGVFASAAGMDKAVTKKLLVADGLRVAGGITLDDGEETVPPGTPLPVFVKPARSGSSLGVSRVTDRADLPAAVRLARIQDRKVLVEQAVPGREVDVAVLQYPDGRLVAGPPLEITVAGGFFDYAAKYDGGAVFQIPAMLDDATTRLLQDRAIQVFRALDCWGLLRVDFFVPDPGATDPEPVVNEVNTFPGMTAASQFPQMWKHAGLSFPELLDVLIATAADSRRRLT</sequence>
<comment type="subcellular location">
    <subcellularLocation>
        <location evidence="13">Cytoplasm</location>
    </subcellularLocation>
</comment>
<dbReference type="EMBL" id="BOMG01000094">
    <property type="protein sequence ID" value="GID59078.1"/>
    <property type="molecule type" value="Genomic_DNA"/>
</dbReference>
<dbReference type="Proteomes" id="UP000612282">
    <property type="component" value="Unassembled WGS sequence"/>
</dbReference>
<dbReference type="Gene3D" id="3.30.470.20">
    <property type="entry name" value="ATP-grasp fold, B domain"/>
    <property type="match status" value="1"/>
</dbReference>
<protein>
    <recommendedName>
        <fullName evidence="13">D-alanine--D-alanine ligase</fullName>
        <ecNumber evidence="13">6.3.2.4</ecNumber>
    </recommendedName>
    <alternativeName>
        <fullName evidence="13">D-Ala-D-Ala ligase</fullName>
    </alternativeName>
    <alternativeName>
        <fullName evidence="13">D-alanylalanine synthetase</fullName>
    </alternativeName>
</protein>
<dbReference type="Pfam" id="PF07478">
    <property type="entry name" value="Dala_Dala_lig_C"/>
    <property type="match status" value="1"/>
</dbReference>
<dbReference type="RefSeq" id="WP_239145750.1">
    <property type="nucleotide sequence ID" value="NZ_BAAAQE010000094.1"/>
</dbReference>
<comment type="pathway">
    <text evidence="13">Cell wall biogenesis; peptidoglycan biosynthesis.</text>
</comment>
<evidence type="ECO:0000256" key="3">
    <source>
        <dbReference type="ARBA" id="ARBA00010871"/>
    </source>
</evidence>
<dbReference type="PROSITE" id="PS00843">
    <property type="entry name" value="DALA_DALA_LIGASE_1"/>
    <property type="match status" value="1"/>
</dbReference>
<dbReference type="InterPro" id="IPR011127">
    <property type="entry name" value="Dala_Dala_lig_N"/>
</dbReference>
<keyword evidence="9 13" id="KW-0133">Cell shape</keyword>
<evidence type="ECO:0000256" key="8">
    <source>
        <dbReference type="ARBA" id="ARBA00022842"/>
    </source>
</evidence>
<dbReference type="NCBIfam" id="TIGR01205">
    <property type="entry name" value="D_ala_D_alaTIGR"/>
    <property type="match status" value="1"/>
</dbReference>
<comment type="caution">
    <text evidence="16">The sequence shown here is derived from an EMBL/GenBank/DDBJ whole genome shotgun (WGS) entry which is preliminary data.</text>
</comment>
<organism evidence="16 17">
    <name type="scientific">Actinoplanes couchii</name>
    <dbReference type="NCBI Taxonomy" id="403638"/>
    <lineage>
        <taxon>Bacteria</taxon>
        <taxon>Bacillati</taxon>
        <taxon>Actinomycetota</taxon>
        <taxon>Actinomycetes</taxon>
        <taxon>Micromonosporales</taxon>
        <taxon>Micromonosporaceae</taxon>
        <taxon>Actinoplanes</taxon>
    </lineage>
</organism>
<evidence type="ECO:0000256" key="13">
    <source>
        <dbReference type="HAMAP-Rule" id="MF_00047"/>
    </source>
</evidence>
<dbReference type="Pfam" id="PF01820">
    <property type="entry name" value="Dala_Dala_lig_N"/>
    <property type="match status" value="2"/>
</dbReference>
<comment type="similarity">
    <text evidence="3 13">Belongs to the D-alanine--D-alanine ligase family.</text>
</comment>
<keyword evidence="12 13" id="KW-0961">Cell wall biogenesis/degradation</keyword>
<evidence type="ECO:0000256" key="7">
    <source>
        <dbReference type="ARBA" id="ARBA00022840"/>
    </source>
</evidence>
<keyword evidence="5" id="KW-0479">Metal-binding</keyword>
<proteinExistence type="inferred from homology"/>
<dbReference type="HAMAP" id="MF_00047">
    <property type="entry name" value="Dala_Dala_lig"/>
    <property type="match status" value="1"/>
</dbReference>
<dbReference type="InterPro" id="IPR005905">
    <property type="entry name" value="D_ala_D_ala"/>
</dbReference>
<evidence type="ECO:0000256" key="11">
    <source>
        <dbReference type="ARBA" id="ARBA00023211"/>
    </source>
</evidence>
<dbReference type="EC" id="6.3.2.4" evidence="13"/>
<gene>
    <name evidence="13 16" type="primary">ddl</name>
    <name evidence="16" type="ORF">Aco03nite_074820</name>
</gene>
<evidence type="ECO:0000313" key="17">
    <source>
        <dbReference type="Proteomes" id="UP000612282"/>
    </source>
</evidence>
<evidence type="ECO:0000256" key="4">
    <source>
        <dbReference type="ARBA" id="ARBA00022598"/>
    </source>
</evidence>
<dbReference type="SUPFAM" id="SSF56059">
    <property type="entry name" value="Glutathione synthetase ATP-binding domain-like"/>
    <property type="match status" value="1"/>
</dbReference>
<evidence type="ECO:0000256" key="5">
    <source>
        <dbReference type="ARBA" id="ARBA00022723"/>
    </source>
</evidence>
<feature type="domain" description="ATP-grasp" evidence="15">
    <location>
        <begin position="111"/>
        <end position="312"/>
    </location>
</feature>
<comment type="catalytic activity">
    <reaction evidence="13">
        <text>2 D-alanine + ATP = D-alanyl-D-alanine + ADP + phosphate + H(+)</text>
        <dbReference type="Rhea" id="RHEA:11224"/>
        <dbReference type="ChEBI" id="CHEBI:15378"/>
        <dbReference type="ChEBI" id="CHEBI:30616"/>
        <dbReference type="ChEBI" id="CHEBI:43474"/>
        <dbReference type="ChEBI" id="CHEBI:57416"/>
        <dbReference type="ChEBI" id="CHEBI:57822"/>
        <dbReference type="ChEBI" id="CHEBI:456216"/>
        <dbReference type="EC" id="6.3.2.4"/>
    </reaction>
</comment>
<comment type="function">
    <text evidence="13">Cell wall formation.</text>
</comment>
<keyword evidence="4 13" id="KW-0436">Ligase</keyword>
<evidence type="ECO:0000259" key="15">
    <source>
        <dbReference type="PROSITE" id="PS50975"/>
    </source>
</evidence>
<evidence type="ECO:0000256" key="14">
    <source>
        <dbReference type="PROSITE-ProRule" id="PRU00409"/>
    </source>
</evidence>
<dbReference type="SUPFAM" id="SSF52440">
    <property type="entry name" value="PreATP-grasp domain"/>
    <property type="match status" value="1"/>
</dbReference>
<evidence type="ECO:0000256" key="6">
    <source>
        <dbReference type="ARBA" id="ARBA00022741"/>
    </source>
</evidence>
<keyword evidence="17" id="KW-1185">Reference proteome</keyword>
<keyword evidence="11" id="KW-0464">Manganese</keyword>
<keyword evidence="10 13" id="KW-0573">Peptidoglycan synthesis</keyword>
<dbReference type="PANTHER" id="PTHR23132:SF25">
    <property type="entry name" value="D-ALANINE--D-ALANINE LIGASE A"/>
    <property type="match status" value="1"/>
</dbReference>
<keyword evidence="8" id="KW-0460">Magnesium</keyword>
<reference evidence="16 17" key="1">
    <citation type="submission" date="2021-01" db="EMBL/GenBank/DDBJ databases">
        <title>Whole genome shotgun sequence of Actinoplanes couchii NBRC 106145.</title>
        <authorList>
            <person name="Komaki H."/>
            <person name="Tamura T."/>
        </authorList>
    </citation>
    <scope>NUCLEOTIDE SEQUENCE [LARGE SCALE GENOMIC DNA]</scope>
    <source>
        <strain evidence="16 17">NBRC 106145</strain>
    </source>
</reference>
<comment type="cofactor">
    <cofactor evidence="1">
        <name>Mn(2+)</name>
        <dbReference type="ChEBI" id="CHEBI:29035"/>
    </cofactor>
</comment>
<dbReference type="Gene3D" id="3.40.50.20">
    <property type="match status" value="1"/>
</dbReference>
<accession>A0ABQ3XKQ3</accession>
<evidence type="ECO:0000256" key="1">
    <source>
        <dbReference type="ARBA" id="ARBA00001936"/>
    </source>
</evidence>